<protein>
    <submittedName>
        <fullName evidence="1">Uncharacterized protein</fullName>
    </submittedName>
</protein>
<keyword evidence="2" id="KW-1185">Reference proteome</keyword>
<name>A0A923LQE3_9FIRM</name>
<sequence length="341" mass="39973">MTNNYLEPYFSPVLITDYIRENPNGMKRFQIYDLYRFLTSADSSSHDIVPFLYQLTDAPLSEDSFEMISGYLAEDFYFSPAFRSDSYDSVLLYYAIWLSEDSAMQKDRFLHQIFSKYSPAILEIDFSDSSNNLPFEITDACTFFGGLFYIACHAPAQLPKFLPEFAKHYQEEWHFTCEDFILYNFMDEYFEISNCRSNLKFQELISTLSLATLQAQDMTLNECTAADGLQQLKHPFSQLAGLYRYGALTFEQTGNPSAACDKMKHLLDYAVTYELRRNLFDFHLDEDRIITLDNWKEKLKWYHVQYDSAYAHAISLFYSASVSQQLLKKQFMEKLNELQML</sequence>
<dbReference type="Proteomes" id="UP000606720">
    <property type="component" value="Unassembled WGS sequence"/>
</dbReference>
<gene>
    <name evidence="1" type="ORF">H8S17_13670</name>
</gene>
<accession>A0A923LQE3</accession>
<dbReference type="AlphaFoldDB" id="A0A923LQE3"/>
<comment type="caution">
    <text evidence="1">The sequence shown here is derived from an EMBL/GenBank/DDBJ whole genome shotgun (WGS) entry which is preliminary data.</text>
</comment>
<proteinExistence type="predicted"/>
<reference evidence="1" key="1">
    <citation type="submission" date="2020-08" db="EMBL/GenBank/DDBJ databases">
        <title>Genome public.</title>
        <authorList>
            <person name="Liu C."/>
            <person name="Sun Q."/>
        </authorList>
    </citation>
    <scope>NUCLEOTIDE SEQUENCE</scope>
    <source>
        <strain evidence="1">BX1005</strain>
    </source>
</reference>
<dbReference type="RefSeq" id="WP_186867647.1">
    <property type="nucleotide sequence ID" value="NZ_JACOPH010000016.1"/>
</dbReference>
<evidence type="ECO:0000313" key="2">
    <source>
        <dbReference type="Proteomes" id="UP000606720"/>
    </source>
</evidence>
<organism evidence="1 2">
    <name type="scientific">Roseburia zhanii</name>
    <dbReference type="NCBI Taxonomy" id="2763064"/>
    <lineage>
        <taxon>Bacteria</taxon>
        <taxon>Bacillati</taxon>
        <taxon>Bacillota</taxon>
        <taxon>Clostridia</taxon>
        <taxon>Lachnospirales</taxon>
        <taxon>Lachnospiraceae</taxon>
        <taxon>Roseburia</taxon>
    </lineage>
</organism>
<evidence type="ECO:0000313" key="1">
    <source>
        <dbReference type="EMBL" id="MBC5715235.1"/>
    </source>
</evidence>
<dbReference type="EMBL" id="JACOPH010000016">
    <property type="protein sequence ID" value="MBC5715235.1"/>
    <property type="molecule type" value="Genomic_DNA"/>
</dbReference>